<dbReference type="InterPro" id="IPR027417">
    <property type="entry name" value="P-loop_NTPase"/>
</dbReference>
<reference evidence="4 5" key="1">
    <citation type="journal article" date="2024" name="Front Chem Biol">
        <title>Unveiling the potential of Daldinia eschscholtzii MFLUCC 19-0629 through bioactivity and bioinformatics studies for enhanced sustainable agriculture production.</title>
        <authorList>
            <person name="Brooks S."/>
            <person name="Weaver J.A."/>
            <person name="Klomchit A."/>
            <person name="Alharthi S.A."/>
            <person name="Onlamun T."/>
            <person name="Nurani R."/>
            <person name="Vong T.K."/>
            <person name="Alberti F."/>
            <person name="Greco C."/>
        </authorList>
    </citation>
    <scope>NUCLEOTIDE SEQUENCE [LARGE SCALE GENOMIC DNA]</scope>
    <source>
        <strain evidence="4">MFLUCC 19-0629</strain>
    </source>
</reference>
<dbReference type="InterPro" id="IPR001806">
    <property type="entry name" value="Small_GTPase"/>
</dbReference>
<dbReference type="PROSITE" id="PS51419">
    <property type="entry name" value="RAB"/>
    <property type="match status" value="1"/>
</dbReference>
<dbReference type="AlphaFoldDB" id="A0AAX6MHP4"/>
<dbReference type="SMART" id="SM00173">
    <property type="entry name" value="RAS"/>
    <property type="match status" value="1"/>
</dbReference>
<organism evidence="4 5">
    <name type="scientific">Daldinia eschscholtzii</name>
    <dbReference type="NCBI Taxonomy" id="292717"/>
    <lineage>
        <taxon>Eukaryota</taxon>
        <taxon>Fungi</taxon>
        <taxon>Dikarya</taxon>
        <taxon>Ascomycota</taxon>
        <taxon>Pezizomycotina</taxon>
        <taxon>Sordariomycetes</taxon>
        <taxon>Xylariomycetidae</taxon>
        <taxon>Xylariales</taxon>
        <taxon>Hypoxylaceae</taxon>
        <taxon>Daldinia</taxon>
    </lineage>
</organism>
<dbReference type="SMART" id="SM00174">
    <property type="entry name" value="RHO"/>
    <property type="match status" value="1"/>
</dbReference>
<proteinExistence type="predicted"/>
<dbReference type="PRINTS" id="PR00449">
    <property type="entry name" value="RASTRNSFRMNG"/>
</dbReference>
<dbReference type="EMBL" id="JBANMG010000006">
    <property type="protein sequence ID" value="KAK6951691.1"/>
    <property type="molecule type" value="Genomic_DNA"/>
</dbReference>
<dbReference type="Pfam" id="PF00071">
    <property type="entry name" value="Ras"/>
    <property type="match status" value="1"/>
</dbReference>
<keyword evidence="2" id="KW-0342">GTP-binding</keyword>
<dbReference type="Gene3D" id="3.40.50.300">
    <property type="entry name" value="P-loop containing nucleotide triphosphate hydrolases"/>
    <property type="match status" value="1"/>
</dbReference>
<accession>A0AAX6MHP4</accession>
<sequence length="354" mass="40537">MENTSKPQQFRLPLSKTFSFIIPDKWKTNPSVVRWIDNVPGHVEREEWLGPARIQTPKRALETPDMGDIRDDESHRAKRTRMGSSLSNKQDNRRRGGIAAYGRGLIRRASTIYRRVVSSEKREVTPELSTSRGTPSLPGSPATPVDRPRMRFVFVGDTGCGKSNLLLRYYRDAFNPMHVRTQYELFNKVATVDDQEVDLELWDTSGDFSLHQLQLLSYLAWDAVFLCFSMDDIARFKTVQRMWMDEICKFCGDIPFILLGLKKDKFTGSNMRAPFHPDLDAPVSSTQDSSGAIIVRGIKYIQCSAKTGENVNRVFEEAVRMVLYEREEQEALARLRLEYGEPEPMDSDSNMCFS</sequence>
<dbReference type="Proteomes" id="UP001369815">
    <property type="component" value="Unassembled WGS sequence"/>
</dbReference>
<dbReference type="InterPro" id="IPR003578">
    <property type="entry name" value="Small_GTPase_Rho"/>
</dbReference>
<feature type="region of interest" description="Disordered" evidence="3">
    <location>
        <begin position="123"/>
        <end position="143"/>
    </location>
</feature>
<name>A0AAX6MHP4_9PEZI</name>
<keyword evidence="5" id="KW-1185">Reference proteome</keyword>
<dbReference type="SUPFAM" id="SSF52540">
    <property type="entry name" value="P-loop containing nucleoside triphosphate hydrolases"/>
    <property type="match status" value="1"/>
</dbReference>
<feature type="region of interest" description="Disordered" evidence="3">
    <location>
        <begin position="55"/>
        <end position="94"/>
    </location>
</feature>
<protein>
    <submittedName>
        <fullName evidence="4">Uncharacterized protein</fullName>
    </submittedName>
</protein>
<keyword evidence="1" id="KW-0547">Nucleotide-binding</keyword>
<dbReference type="GO" id="GO:0003924">
    <property type="term" value="F:GTPase activity"/>
    <property type="evidence" value="ECO:0007669"/>
    <property type="project" value="InterPro"/>
</dbReference>
<dbReference type="PANTHER" id="PTHR24072">
    <property type="entry name" value="RHO FAMILY GTPASE"/>
    <property type="match status" value="1"/>
</dbReference>
<comment type="caution">
    <text evidence="4">The sequence shown here is derived from an EMBL/GenBank/DDBJ whole genome shotgun (WGS) entry which is preliminary data.</text>
</comment>
<dbReference type="GO" id="GO:0005525">
    <property type="term" value="F:GTP binding"/>
    <property type="evidence" value="ECO:0007669"/>
    <property type="project" value="UniProtKB-KW"/>
</dbReference>
<evidence type="ECO:0000256" key="2">
    <source>
        <dbReference type="ARBA" id="ARBA00023134"/>
    </source>
</evidence>
<evidence type="ECO:0000313" key="4">
    <source>
        <dbReference type="EMBL" id="KAK6951691.1"/>
    </source>
</evidence>
<evidence type="ECO:0000256" key="1">
    <source>
        <dbReference type="ARBA" id="ARBA00022741"/>
    </source>
</evidence>
<evidence type="ECO:0000256" key="3">
    <source>
        <dbReference type="SAM" id="MobiDB-lite"/>
    </source>
</evidence>
<feature type="compositionally biased region" description="Basic and acidic residues" evidence="3">
    <location>
        <begin position="59"/>
        <end position="75"/>
    </location>
</feature>
<evidence type="ECO:0000313" key="5">
    <source>
        <dbReference type="Proteomes" id="UP001369815"/>
    </source>
</evidence>
<dbReference type="PROSITE" id="PS51420">
    <property type="entry name" value="RHO"/>
    <property type="match status" value="1"/>
</dbReference>
<gene>
    <name evidence="4" type="ORF">Daesc_006214</name>
</gene>
<dbReference type="GO" id="GO:0007264">
    <property type="term" value="P:small GTPase-mediated signal transduction"/>
    <property type="evidence" value="ECO:0007669"/>
    <property type="project" value="InterPro"/>
</dbReference>
<dbReference type="SMART" id="SM00175">
    <property type="entry name" value="RAB"/>
    <property type="match status" value="1"/>
</dbReference>